<organism evidence="2 3">
    <name type="scientific">Candidatus Anaerobiospirillum pullicola</name>
    <dbReference type="NCBI Taxonomy" id="2838451"/>
    <lineage>
        <taxon>Bacteria</taxon>
        <taxon>Pseudomonadati</taxon>
        <taxon>Pseudomonadota</taxon>
        <taxon>Gammaproteobacteria</taxon>
        <taxon>Aeromonadales</taxon>
        <taxon>Succinivibrionaceae</taxon>
        <taxon>Anaerobiospirillum</taxon>
    </lineage>
</organism>
<evidence type="ECO:0000259" key="1">
    <source>
        <dbReference type="Pfam" id="PF04015"/>
    </source>
</evidence>
<name>A0A948TEY5_9GAMM</name>
<evidence type="ECO:0000313" key="3">
    <source>
        <dbReference type="Proteomes" id="UP000733611"/>
    </source>
</evidence>
<dbReference type="InterPro" id="IPR007160">
    <property type="entry name" value="DUF362"/>
</dbReference>
<evidence type="ECO:0000313" key="2">
    <source>
        <dbReference type="EMBL" id="MBU3843533.1"/>
    </source>
</evidence>
<reference evidence="2" key="2">
    <citation type="submission" date="2021-04" db="EMBL/GenBank/DDBJ databases">
        <authorList>
            <person name="Gilroy R."/>
        </authorList>
    </citation>
    <scope>NUCLEOTIDE SEQUENCE</scope>
    <source>
        <strain evidence="2">378</strain>
    </source>
</reference>
<reference evidence="2" key="1">
    <citation type="journal article" date="2021" name="PeerJ">
        <title>Extensive microbial diversity within the chicken gut microbiome revealed by metagenomics and culture.</title>
        <authorList>
            <person name="Gilroy R."/>
            <person name="Ravi A."/>
            <person name="Getino M."/>
            <person name="Pursley I."/>
            <person name="Horton D.L."/>
            <person name="Alikhan N.F."/>
            <person name="Baker D."/>
            <person name="Gharbi K."/>
            <person name="Hall N."/>
            <person name="Watson M."/>
            <person name="Adriaenssens E.M."/>
            <person name="Foster-Nyarko E."/>
            <person name="Jarju S."/>
            <person name="Secka A."/>
            <person name="Antonio M."/>
            <person name="Oren A."/>
            <person name="Chaudhuri R.R."/>
            <person name="La Ragione R."/>
            <person name="Hildebrand F."/>
            <person name="Pallen M.J."/>
        </authorList>
    </citation>
    <scope>NUCLEOTIDE SEQUENCE</scope>
    <source>
        <strain evidence="2">378</strain>
    </source>
</reference>
<dbReference type="Gene3D" id="3.40.50.11440">
    <property type="match status" value="1"/>
</dbReference>
<feature type="domain" description="DUF362" evidence="1">
    <location>
        <begin position="63"/>
        <end position="290"/>
    </location>
</feature>
<proteinExistence type="predicted"/>
<dbReference type="Pfam" id="PF04015">
    <property type="entry name" value="DUF362"/>
    <property type="match status" value="1"/>
</dbReference>
<dbReference type="AlphaFoldDB" id="A0A948TEY5"/>
<dbReference type="EMBL" id="JAHLFE010000026">
    <property type="protein sequence ID" value="MBU3843533.1"/>
    <property type="molecule type" value="Genomic_DNA"/>
</dbReference>
<accession>A0A948TEY5</accession>
<sequence>MTQLDKIFSTTAQAGGGAAIDLNTLKHRTTDASAPKVYFTRAINPTGLMKAYEALGRVPTGKVAAKLSSGEAGNNHYLQPALIKDLVQKFSSTIVECNTAYGGSRFTSDVHWKTIKDHGFPTIAPVDIMDEEGDMEIPVTGGKYLKNDLVGNHLANYDFMMVLTHFKGHAMGGFGGSLKNISIGVASSRGKNRIHTAGISDVPNTFGEVKNGAFLLNDSPEHDEFILSMAEAASAVANYFDHGNKMLYINVMNNLSVDCDCDGNAAPPCMKDIGILSSLDPVAVDQACVDLVYAAKDSAALIERMESRHGPLILDHAEELGMGKKAYQLIDLDA</sequence>
<gene>
    <name evidence="2" type="ORF">H9847_01470</name>
</gene>
<protein>
    <submittedName>
        <fullName evidence="2">DUF362 domain-containing protein</fullName>
    </submittedName>
</protein>
<dbReference type="Proteomes" id="UP000733611">
    <property type="component" value="Unassembled WGS sequence"/>
</dbReference>
<comment type="caution">
    <text evidence="2">The sequence shown here is derived from an EMBL/GenBank/DDBJ whole genome shotgun (WGS) entry which is preliminary data.</text>
</comment>